<keyword evidence="2" id="KW-0040">ANK repeat</keyword>
<evidence type="ECO:0000256" key="2">
    <source>
        <dbReference type="PROSITE-ProRule" id="PRU00023"/>
    </source>
</evidence>
<dbReference type="InterPro" id="IPR036770">
    <property type="entry name" value="Ankyrin_rpt-contain_sf"/>
</dbReference>
<dbReference type="Gene3D" id="1.25.40.20">
    <property type="entry name" value="Ankyrin repeat-containing domain"/>
    <property type="match status" value="2"/>
</dbReference>
<evidence type="ECO:0000256" key="1">
    <source>
        <dbReference type="ARBA" id="ARBA00022737"/>
    </source>
</evidence>
<dbReference type="Proteomes" id="UP001150924">
    <property type="component" value="Unassembled WGS sequence"/>
</dbReference>
<dbReference type="SMART" id="SM00248">
    <property type="entry name" value="ANK"/>
    <property type="match status" value="2"/>
</dbReference>
<gene>
    <name evidence="3" type="ORF">OV079_44560</name>
</gene>
<dbReference type="PROSITE" id="PS50297">
    <property type="entry name" value="ANK_REP_REGION"/>
    <property type="match status" value="2"/>
</dbReference>
<keyword evidence="4" id="KW-1185">Reference proteome</keyword>
<dbReference type="AlphaFoldDB" id="A0A9X3J2T2"/>
<dbReference type="PANTHER" id="PTHR24161">
    <property type="entry name" value="ANK_REP_REGION DOMAIN-CONTAINING PROTEIN-RELATED"/>
    <property type="match status" value="1"/>
</dbReference>
<evidence type="ECO:0000313" key="4">
    <source>
        <dbReference type="Proteomes" id="UP001150924"/>
    </source>
</evidence>
<dbReference type="RefSeq" id="WP_267775931.1">
    <property type="nucleotide sequence ID" value="NZ_JAPNKE010000002.1"/>
</dbReference>
<dbReference type="Pfam" id="PF12796">
    <property type="entry name" value="Ank_2"/>
    <property type="match status" value="1"/>
</dbReference>
<feature type="repeat" description="ANK" evidence="2">
    <location>
        <begin position="68"/>
        <end position="103"/>
    </location>
</feature>
<comment type="caution">
    <text evidence="3">The sequence shown here is derived from an EMBL/GenBank/DDBJ whole genome shotgun (WGS) entry which is preliminary data.</text>
</comment>
<sequence length="137" mass="14994">MVPDELVLAVERGSLDTIEQALDAEPGLVTARTGDEDTLLHLACWQKQTAIAALLLARGADPNARGCYGRTSLHYAVHDGRAVSVELVRQLLAHGADPWIAENNGFTADAWARQEMWDEPLAAVLRQFAAVPRPDRR</sequence>
<feature type="repeat" description="ANK" evidence="2">
    <location>
        <begin position="35"/>
        <end position="67"/>
    </location>
</feature>
<protein>
    <submittedName>
        <fullName evidence="3">Ankyrin repeat domain-containing protein</fullName>
    </submittedName>
</protein>
<reference evidence="3" key="1">
    <citation type="submission" date="2022-11" db="EMBL/GenBank/DDBJ databases">
        <title>Minimal conservation of predation-associated metabolite biosynthetic gene clusters underscores biosynthetic potential of Myxococcota including descriptions for ten novel species: Archangium lansinium sp. nov., Myxococcus landrumus sp. nov., Nannocystis bai.</title>
        <authorList>
            <person name="Ahearne A."/>
            <person name="Stevens C."/>
            <person name="Phillips K."/>
        </authorList>
    </citation>
    <scope>NUCLEOTIDE SEQUENCE</scope>
    <source>
        <strain evidence="3">Na p29</strain>
    </source>
</reference>
<dbReference type="SUPFAM" id="SSF48403">
    <property type="entry name" value="Ankyrin repeat"/>
    <property type="match status" value="1"/>
</dbReference>
<dbReference type="EMBL" id="JAPNKE010000002">
    <property type="protein sequence ID" value="MCY1012490.1"/>
    <property type="molecule type" value="Genomic_DNA"/>
</dbReference>
<proteinExistence type="predicted"/>
<keyword evidence="1" id="KW-0677">Repeat</keyword>
<dbReference type="InterPro" id="IPR002110">
    <property type="entry name" value="Ankyrin_rpt"/>
</dbReference>
<dbReference type="PANTHER" id="PTHR24161:SF85">
    <property type="entry name" value="PALMITOYLTRANSFERASE HIP14"/>
    <property type="match status" value="1"/>
</dbReference>
<evidence type="ECO:0000313" key="3">
    <source>
        <dbReference type="EMBL" id="MCY1012490.1"/>
    </source>
</evidence>
<dbReference type="PROSITE" id="PS50088">
    <property type="entry name" value="ANK_REPEAT"/>
    <property type="match status" value="2"/>
</dbReference>
<accession>A0A9X3J2T2</accession>
<name>A0A9X3J2T2_9BACT</name>
<organism evidence="3 4">
    <name type="scientific">Nannocystis pusilla</name>
    <dbReference type="NCBI Taxonomy" id="889268"/>
    <lineage>
        <taxon>Bacteria</taxon>
        <taxon>Pseudomonadati</taxon>
        <taxon>Myxococcota</taxon>
        <taxon>Polyangia</taxon>
        <taxon>Nannocystales</taxon>
        <taxon>Nannocystaceae</taxon>
        <taxon>Nannocystis</taxon>
    </lineage>
</organism>